<evidence type="ECO:0000256" key="4">
    <source>
        <dbReference type="ARBA" id="ARBA00022559"/>
    </source>
</evidence>
<evidence type="ECO:0000256" key="6">
    <source>
        <dbReference type="ARBA" id="ARBA00023002"/>
    </source>
</evidence>
<dbReference type="Proteomes" id="UP000033566">
    <property type="component" value="Chromosome"/>
</dbReference>
<keyword evidence="8" id="KW-0676">Redox-active center</keyword>
<dbReference type="PIRSF" id="PIRSF000239">
    <property type="entry name" value="AHPC"/>
    <property type="match status" value="1"/>
</dbReference>
<evidence type="ECO:0000256" key="7">
    <source>
        <dbReference type="ARBA" id="ARBA00023157"/>
    </source>
</evidence>
<evidence type="ECO:0000256" key="1">
    <source>
        <dbReference type="ARBA" id="ARBA00003330"/>
    </source>
</evidence>
<dbReference type="PROSITE" id="PS51352">
    <property type="entry name" value="THIOREDOXIN_2"/>
    <property type="match status" value="1"/>
</dbReference>
<dbReference type="InterPro" id="IPR000866">
    <property type="entry name" value="AhpC/TSA"/>
</dbReference>
<name>A0A0F6QXU3_9CORY</name>
<dbReference type="PATRIC" id="fig|161896.4.peg.1786"/>
<keyword evidence="6 13" id="KW-0560">Oxidoreductase</keyword>
<evidence type="ECO:0000256" key="3">
    <source>
        <dbReference type="ARBA" id="ARBA00013017"/>
    </source>
</evidence>
<dbReference type="Pfam" id="PF00578">
    <property type="entry name" value="AhpC-TSA"/>
    <property type="match status" value="1"/>
</dbReference>
<sequence length="160" mass="17372">MVVIMTEATRLDVGDTAPAFELSDDAGNTVSLSDYAGKRVVVYFYPRANTPGCTKEACDFRDSLGELNDLGIEVVGISPDKPEKLAKFREDHDLNFPLLSDPDKSVMTAYGAFGEKKNYGKIVQGVIRSTFLVEEDGTIGKAMYNVKATGHVARVMKGLA</sequence>
<dbReference type="GO" id="GO:0008379">
    <property type="term" value="F:thioredoxin peroxidase activity"/>
    <property type="evidence" value="ECO:0007669"/>
    <property type="project" value="TreeGrafter"/>
</dbReference>
<dbReference type="KEGG" id="ccj:UL81_09125"/>
<reference evidence="13 14" key="1">
    <citation type="journal article" date="2015" name="Genome Announc.">
        <title>Complete Genome Sequence of Corynebacterium camporealensis DSM 44610, Isolated from the Milk of a Manchega Sheep with Subclinical Mastitis.</title>
        <authorList>
            <person name="Ruckert C."/>
            <person name="Albersmeier A."/>
            <person name="Winkler A."/>
            <person name="Tauch A."/>
        </authorList>
    </citation>
    <scope>NUCLEOTIDE SEQUENCE [LARGE SCALE GENOMIC DNA]</scope>
    <source>
        <strain evidence="13 14">DSM 44610</strain>
    </source>
</reference>
<evidence type="ECO:0000313" key="13">
    <source>
        <dbReference type="EMBL" id="AKE39770.1"/>
    </source>
</evidence>
<dbReference type="SUPFAM" id="SSF52833">
    <property type="entry name" value="Thioredoxin-like"/>
    <property type="match status" value="1"/>
</dbReference>
<dbReference type="Gene3D" id="3.40.30.10">
    <property type="entry name" value="Glutaredoxin"/>
    <property type="match status" value="1"/>
</dbReference>
<organism evidence="13 14">
    <name type="scientific">Corynebacterium camporealensis</name>
    <dbReference type="NCBI Taxonomy" id="161896"/>
    <lineage>
        <taxon>Bacteria</taxon>
        <taxon>Bacillati</taxon>
        <taxon>Actinomycetota</taxon>
        <taxon>Actinomycetes</taxon>
        <taxon>Mycobacteriales</taxon>
        <taxon>Corynebacteriaceae</taxon>
        <taxon>Corynebacterium</taxon>
    </lineage>
</organism>
<dbReference type="EC" id="1.11.1.24" evidence="3"/>
<comment type="similarity">
    <text evidence="10">Belongs to the peroxiredoxin family. BCP/PrxQ subfamily.</text>
</comment>
<comment type="subunit">
    <text evidence="2">Monomer.</text>
</comment>
<dbReference type="InterPro" id="IPR024706">
    <property type="entry name" value="Peroxiredoxin_AhpC-typ"/>
</dbReference>
<accession>A0A0F6QXU3</accession>
<evidence type="ECO:0000256" key="12">
    <source>
        <dbReference type="ARBA" id="ARBA00049091"/>
    </source>
</evidence>
<dbReference type="CDD" id="cd03017">
    <property type="entry name" value="PRX_BCP"/>
    <property type="match status" value="1"/>
</dbReference>
<evidence type="ECO:0000256" key="2">
    <source>
        <dbReference type="ARBA" id="ARBA00011245"/>
    </source>
</evidence>
<evidence type="ECO:0000313" key="14">
    <source>
        <dbReference type="Proteomes" id="UP000033566"/>
    </source>
</evidence>
<dbReference type="HOGENOM" id="CLU_042529_14_1_11"/>
<dbReference type="PANTHER" id="PTHR42801">
    <property type="entry name" value="THIOREDOXIN-DEPENDENT PEROXIDE REDUCTASE"/>
    <property type="match status" value="1"/>
</dbReference>
<dbReference type="NCBIfam" id="NF006960">
    <property type="entry name" value="PRK09437.1"/>
    <property type="match status" value="1"/>
</dbReference>
<keyword evidence="7" id="KW-1015">Disulfide bond</keyword>
<gene>
    <name evidence="13" type="primary">bcp</name>
    <name evidence="13" type="ORF">UL81_09125</name>
</gene>
<dbReference type="GO" id="GO:0034599">
    <property type="term" value="P:cellular response to oxidative stress"/>
    <property type="evidence" value="ECO:0007669"/>
    <property type="project" value="TreeGrafter"/>
</dbReference>
<protein>
    <recommendedName>
        <fullName evidence="3">thioredoxin-dependent peroxiredoxin</fullName>
        <ecNumber evidence="3">1.11.1.24</ecNumber>
    </recommendedName>
    <alternativeName>
        <fullName evidence="11">Bacterioferritin comigratory protein</fullName>
    </alternativeName>
    <alternativeName>
        <fullName evidence="9">Thioredoxin peroxidase</fullName>
    </alternativeName>
</protein>
<dbReference type="InterPro" id="IPR036249">
    <property type="entry name" value="Thioredoxin-like_sf"/>
</dbReference>
<dbReference type="STRING" id="161896.UL81_09125"/>
<comment type="function">
    <text evidence="1">Thiol-specific peroxidase that catalyzes the reduction of hydrogen peroxide and organic hydroperoxides to water and alcohols, respectively. Plays a role in cell protection against oxidative stress by detoxifying peroxides and as sensor of hydrogen peroxide-mediated signaling events.</text>
</comment>
<keyword evidence="4 13" id="KW-0575">Peroxidase</keyword>
<evidence type="ECO:0000256" key="5">
    <source>
        <dbReference type="ARBA" id="ARBA00022862"/>
    </source>
</evidence>
<dbReference type="FunFam" id="3.40.30.10:FF:000007">
    <property type="entry name" value="Thioredoxin-dependent thiol peroxidase"/>
    <property type="match status" value="1"/>
</dbReference>
<dbReference type="GO" id="GO:0005737">
    <property type="term" value="C:cytoplasm"/>
    <property type="evidence" value="ECO:0007669"/>
    <property type="project" value="TreeGrafter"/>
</dbReference>
<comment type="catalytic activity">
    <reaction evidence="12">
        <text>a hydroperoxide + [thioredoxin]-dithiol = an alcohol + [thioredoxin]-disulfide + H2O</text>
        <dbReference type="Rhea" id="RHEA:62620"/>
        <dbReference type="Rhea" id="RHEA-COMP:10698"/>
        <dbReference type="Rhea" id="RHEA-COMP:10700"/>
        <dbReference type="ChEBI" id="CHEBI:15377"/>
        <dbReference type="ChEBI" id="CHEBI:29950"/>
        <dbReference type="ChEBI" id="CHEBI:30879"/>
        <dbReference type="ChEBI" id="CHEBI:35924"/>
        <dbReference type="ChEBI" id="CHEBI:50058"/>
        <dbReference type="EC" id="1.11.1.24"/>
    </reaction>
</comment>
<keyword evidence="5" id="KW-0049">Antioxidant</keyword>
<dbReference type="AlphaFoldDB" id="A0A0F6QXU3"/>
<dbReference type="PANTHER" id="PTHR42801:SF4">
    <property type="entry name" value="AHPC_TSA FAMILY PROTEIN"/>
    <property type="match status" value="1"/>
</dbReference>
<evidence type="ECO:0000256" key="8">
    <source>
        <dbReference type="ARBA" id="ARBA00023284"/>
    </source>
</evidence>
<evidence type="ECO:0000256" key="11">
    <source>
        <dbReference type="ARBA" id="ARBA00041373"/>
    </source>
</evidence>
<dbReference type="InterPro" id="IPR050924">
    <property type="entry name" value="Peroxiredoxin_BCP/PrxQ"/>
</dbReference>
<keyword evidence="14" id="KW-1185">Reference proteome</keyword>
<dbReference type="InterPro" id="IPR013766">
    <property type="entry name" value="Thioredoxin_domain"/>
</dbReference>
<dbReference type="EMBL" id="CP011311">
    <property type="protein sequence ID" value="AKE39770.1"/>
    <property type="molecule type" value="Genomic_DNA"/>
</dbReference>
<evidence type="ECO:0000256" key="10">
    <source>
        <dbReference type="ARBA" id="ARBA00038489"/>
    </source>
</evidence>
<evidence type="ECO:0000256" key="9">
    <source>
        <dbReference type="ARBA" id="ARBA00032824"/>
    </source>
</evidence>
<proteinExistence type="inferred from homology"/>
<dbReference type="GO" id="GO:0045454">
    <property type="term" value="P:cell redox homeostasis"/>
    <property type="evidence" value="ECO:0007669"/>
    <property type="project" value="TreeGrafter"/>
</dbReference>